<protein>
    <recommendedName>
        <fullName evidence="3">Sigma-70 family RNA polymerase sigma factor</fullName>
    </recommendedName>
</protein>
<organism evidence="1 2">
    <name type="scientific">Limnofasciculus baicalensis BBK-W-15</name>
    <dbReference type="NCBI Taxonomy" id="2699891"/>
    <lineage>
        <taxon>Bacteria</taxon>
        <taxon>Bacillati</taxon>
        <taxon>Cyanobacteriota</taxon>
        <taxon>Cyanophyceae</taxon>
        <taxon>Coleofasciculales</taxon>
        <taxon>Coleofasciculaceae</taxon>
        <taxon>Limnofasciculus</taxon>
        <taxon>Limnofasciculus baicalensis</taxon>
    </lineage>
</organism>
<dbReference type="Proteomes" id="UP001204953">
    <property type="component" value="Unassembled WGS sequence"/>
</dbReference>
<reference evidence="1" key="1">
    <citation type="submission" date="2022-06" db="EMBL/GenBank/DDBJ databases">
        <title>New cyanobacteria of genus Symplocastrum in benthos of Lake Baikal.</title>
        <authorList>
            <person name="Sorokovikova E."/>
            <person name="Tikhonova I."/>
            <person name="Krasnopeev A."/>
            <person name="Evseev P."/>
            <person name="Gladkikh A."/>
            <person name="Belykh O."/>
        </authorList>
    </citation>
    <scope>NUCLEOTIDE SEQUENCE</scope>
    <source>
        <strain evidence="1">BBK-W-15</strain>
    </source>
</reference>
<dbReference type="RefSeq" id="WP_254012096.1">
    <property type="nucleotide sequence ID" value="NZ_JAMZMM010000106.1"/>
</dbReference>
<gene>
    <name evidence="1" type="ORF">NJ959_12680</name>
</gene>
<sequence length="304" mass="35660">MSKNQQRKLINCLIEEVQGKTPGTQERQSALTRVVDEILRSRPICRPLHGESLSGVCREIYQGARQILYHLIDKDIDDYNPEKTPDTGWVKSRMNLAFAQVLHNENQLNRLALEAQQHPQRSQQRQYLLTELVTIVQKYGKLIRPYQGSLTQEFYEVVYEDAINRTLLYVFQKIDLYDSQRGGFMNWVNFRLGKTFLELQVPNQIQSTTTDIEQLQHTESAPTVFEVITQCIEEDREGIFKKECLRNNQHVNFKAIFVAKRVDGKRWHDISEDLGIPVTTLSSFYWRCIQKFAPRIKQYVQEYA</sequence>
<evidence type="ECO:0000313" key="2">
    <source>
        <dbReference type="Proteomes" id="UP001204953"/>
    </source>
</evidence>
<accession>A0AAE3GRE5</accession>
<dbReference type="EMBL" id="JAMZMM010000106">
    <property type="protein sequence ID" value="MCP2729311.1"/>
    <property type="molecule type" value="Genomic_DNA"/>
</dbReference>
<name>A0AAE3GRE5_9CYAN</name>
<evidence type="ECO:0000313" key="1">
    <source>
        <dbReference type="EMBL" id="MCP2729311.1"/>
    </source>
</evidence>
<proteinExistence type="predicted"/>
<keyword evidence="2" id="KW-1185">Reference proteome</keyword>
<evidence type="ECO:0008006" key="3">
    <source>
        <dbReference type="Google" id="ProtNLM"/>
    </source>
</evidence>
<comment type="caution">
    <text evidence="1">The sequence shown here is derived from an EMBL/GenBank/DDBJ whole genome shotgun (WGS) entry which is preliminary data.</text>
</comment>
<dbReference type="AlphaFoldDB" id="A0AAE3GRE5"/>